<reference evidence="2" key="1">
    <citation type="submission" date="2021-02" db="EMBL/GenBank/DDBJ databases">
        <title>Thiocyanate and organic carbon inputs drive convergent selection for specific autotrophic Afipia and Thiobacillus strains within complex microbiomes.</title>
        <authorList>
            <person name="Huddy R.J."/>
            <person name="Sachdeva R."/>
            <person name="Kadzinga F."/>
            <person name="Kantor R.S."/>
            <person name="Harrison S.T.L."/>
            <person name="Banfield J.F."/>
        </authorList>
    </citation>
    <scope>NUCLEOTIDE SEQUENCE</scope>
    <source>
        <strain evidence="2">SCN18_10_11_15_R1_P_69_7</strain>
    </source>
</reference>
<accession>A0A9D8L4N4</accession>
<proteinExistence type="predicted"/>
<sequence>MAAFGRRVDRVDRVMRGAWRTNENPAPVAGAAGIYRIRVSGIRTAADYLRVAATLQSVAVVRSIVPVQASGDRLELDLELMSGLQGLNRMLGADAALQPVAPPTEGTPASSPAEYRVR</sequence>
<dbReference type="EMBL" id="JAFKMG010001018">
    <property type="protein sequence ID" value="MBN8799925.1"/>
    <property type="molecule type" value="Genomic_DNA"/>
</dbReference>
<evidence type="ECO:0000313" key="3">
    <source>
        <dbReference type="Proteomes" id="UP000664815"/>
    </source>
</evidence>
<organism evidence="2 3">
    <name type="scientific">Stenotrophomonas nitritireducens</name>
    <dbReference type="NCBI Taxonomy" id="83617"/>
    <lineage>
        <taxon>Bacteria</taxon>
        <taxon>Pseudomonadati</taxon>
        <taxon>Pseudomonadota</taxon>
        <taxon>Gammaproteobacteria</taxon>
        <taxon>Lysobacterales</taxon>
        <taxon>Lysobacteraceae</taxon>
        <taxon>Stenotrophomonas</taxon>
    </lineage>
</organism>
<gene>
    <name evidence="2" type="ORF">J0H45_11355</name>
</gene>
<dbReference type="AlphaFoldDB" id="A0A9D8L4N4"/>
<evidence type="ECO:0000256" key="1">
    <source>
        <dbReference type="SAM" id="MobiDB-lite"/>
    </source>
</evidence>
<feature type="region of interest" description="Disordered" evidence="1">
    <location>
        <begin position="98"/>
        <end position="118"/>
    </location>
</feature>
<evidence type="ECO:0000313" key="2">
    <source>
        <dbReference type="EMBL" id="MBN8799925.1"/>
    </source>
</evidence>
<name>A0A9D8L4N4_9GAMM</name>
<protein>
    <submittedName>
        <fullName evidence="2">Uncharacterized protein</fullName>
    </submittedName>
</protein>
<dbReference type="Proteomes" id="UP000664815">
    <property type="component" value="Unassembled WGS sequence"/>
</dbReference>
<comment type="caution">
    <text evidence="2">The sequence shown here is derived from an EMBL/GenBank/DDBJ whole genome shotgun (WGS) entry which is preliminary data.</text>
</comment>